<keyword evidence="2" id="KW-1133">Transmembrane helix</keyword>
<evidence type="ECO:0000256" key="1">
    <source>
        <dbReference type="SAM" id="Coils"/>
    </source>
</evidence>
<dbReference type="Proteomes" id="UP000317238">
    <property type="component" value="Unassembled WGS sequence"/>
</dbReference>
<dbReference type="Proteomes" id="UP000316476">
    <property type="component" value="Unassembled WGS sequence"/>
</dbReference>
<evidence type="ECO:0000313" key="5">
    <source>
        <dbReference type="Proteomes" id="UP000316476"/>
    </source>
</evidence>
<dbReference type="OrthoDB" id="253764at2"/>
<accession>A0A5C6FKB9</accession>
<proteinExistence type="predicted"/>
<feature type="coiled-coil region" evidence="1">
    <location>
        <begin position="47"/>
        <end position="183"/>
    </location>
</feature>
<protein>
    <submittedName>
        <fullName evidence="4">Chromosome partition protein Smc</fullName>
    </submittedName>
</protein>
<evidence type="ECO:0000256" key="2">
    <source>
        <dbReference type="SAM" id="Phobius"/>
    </source>
</evidence>
<comment type="caution">
    <text evidence="4">The sequence shown here is derived from an EMBL/GenBank/DDBJ whole genome shotgun (WGS) entry which is preliminary data.</text>
</comment>
<gene>
    <name evidence="4" type="primary">smc_5</name>
    <name evidence="3" type="synonym">smc_7</name>
    <name evidence="3" type="ORF">Pan14r_40200</name>
    <name evidence="4" type="ORF">V7x_41620</name>
</gene>
<keyword evidence="2" id="KW-0812">Transmembrane</keyword>
<sequence length="278" mass="30919">MNLLGKALTFAVFALSIVFMVVGLAVNASHRNWRDVVLGPGGLKQQIETVETTNDQLRDSAQRTQAALDRERAARRTALAALQTQLNQLQQELVQSAADVEALRAANTELTQLDRSRAADLEAKTEEITRLRAALVKEREDRDTLFAKSLELTDLLNRARGTVQNQKQRNDQLRTQVTRLQEVVEAKGIDVNAPLDGAPPERNGVVLVVNRPRKQVEVSIGSDDGLRQGHLLDVTRNGSFVTRLRVGYTEPDRAVAEILSDYSNRTIQEGDRVDTTYE</sequence>
<dbReference type="EMBL" id="SJPZ01000002">
    <property type="protein sequence ID" value="TWU62427.1"/>
    <property type="molecule type" value="Genomic_DNA"/>
</dbReference>
<dbReference type="EMBL" id="SJPL01000001">
    <property type="protein sequence ID" value="TWT71704.1"/>
    <property type="molecule type" value="Genomic_DNA"/>
</dbReference>
<keyword evidence="2" id="KW-0472">Membrane</keyword>
<feature type="transmembrane region" description="Helical" evidence="2">
    <location>
        <begin position="7"/>
        <end position="26"/>
    </location>
</feature>
<keyword evidence="1" id="KW-0175">Coiled coil</keyword>
<keyword evidence="6" id="KW-1185">Reference proteome</keyword>
<evidence type="ECO:0000313" key="3">
    <source>
        <dbReference type="EMBL" id="TWT71704.1"/>
    </source>
</evidence>
<name>A0A5C6FKB9_9PLAN</name>
<organism evidence="4 5">
    <name type="scientific">Crateriforma conspicua</name>
    <dbReference type="NCBI Taxonomy" id="2527996"/>
    <lineage>
        <taxon>Bacteria</taxon>
        <taxon>Pseudomonadati</taxon>
        <taxon>Planctomycetota</taxon>
        <taxon>Planctomycetia</taxon>
        <taxon>Planctomycetales</taxon>
        <taxon>Planctomycetaceae</taxon>
        <taxon>Crateriforma</taxon>
    </lineage>
</organism>
<dbReference type="RefSeq" id="WP_145294809.1">
    <property type="nucleotide sequence ID" value="NZ_CP036319.1"/>
</dbReference>
<dbReference type="AlphaFoldDB" id="A0A5C6FKB9"/>
<evidence type="ECO:0000313" key="4">
    <source>
        <dbReference type="EMBL" id="TWU62427.1"/>
    </source>
</evidence>
<evidence type="ECO:0000313" key="6">
    <source>
        <dbReference type="Proteomes" id="UP000317238"/>
    </source>
</evidence>
<reference evidence="5 6" key="1">
    <citation type="submission" date="2019-02" db="EMBL/GenBank/DDBJ databases">
        <title>Deep-cultivation of Planctomycetes and their phenomic and genomic characterization uncovers novel biology.</title>
        <authorList>
            <person name="Wiegand S."/>
            <person name="Jogler M."/>
            <person name="Boedeker C."/>
            <person name="Pinto D."/>
            <person name="Vollmers J."/>
            <person name="Rivas-Marin E."/>
            <person name="Kohn T."/>
            <person name="Peeters S.H."/>
            <person name="Heuer A."/>
            <person name="Rast P."/>
            <person name="Oberbeckmann S."/>
            <person name="Bunk B."/>
            <person name="Jeske O."/>
            <person name="Meyerdierks A."/>
            <person name="Storesund J.E."/>
            <person name="Kallscheuer N."/>
            <person name="Luecker S."/>
            <person name="Lage O.M."/>
            <person name="Pohl T."/>
            <person name="Merkel B.J."/>
            <person name="Hornburger P."/>
            <person name="Mueller R.-W."/>
            <person name="Bruemmer F."/>
            <person name="Labrenz M."/>
            <person name="Spormann A.M."/>
            <person name="Op Den Camp H."/>
            <person name="Overmann J."/>
            <person name="Amann R."/>
            <person name="Jetten M.S.M."/>
            <person name="Mascher T."/>
            <person name="Medema M.H."/>
            <person name="Devos D.P."/>
            <person name="Kaster A.-K."/>
            <person name="Ovreas L."/>
            <person name="Rohde M."/>
            <person name="Galperin M.Y."/>
            <person name="Jogler C."/>
        </authorList>
    </citation>
    <scope>NUCLEOTIDE SEQUENCE [LARGE SCALE GENOMIC DNA]</scope>
    <source>
        <strain evidence="3 6">Pan14r</strain>
        <strain evidence="4 5">V7</strain>
    </source>
</reference>
<accession>A0A5C5Y938</accession>